<proteinExistence type="predicted"/>
<reference evidence="4 5" key="1">
    <citation type="submission" date="2019-07" db="EMBL/GenBank/DDBJ databases">
        <title>Whole genome shotgun sequence of Kocuria turfanensis NBRC 107627.</title>
        <authorList>
            <person name="Hosoyama A."/>
            <person name="Uohara A."/>
            <person name="Ohji S."/>
            <person name="Ichikawa N."/>
        </authorList>
    </citation>
    <scope>NUCLEOTIDE SEQUENCE [LARGE SCALE GENOMIC DNA]</scope>
    <source>
        <strain evidence="4 5">NBRC 107627</strain>
    </source>
</reference>
<evidence type="ECO:0000313" key="5">
    <source>
        <dbReference type="Proteomes" id="UP000321103"/>
    </source>
</evidence>
<keyword evidence="2" id="KW-1133">Transmembrane helix</keyword>
<keyword evidence="2" id="KW-0472">Membrane</keyword>
<gene>
    <name evidence="4" type="ORF">KTU01_26760</name>
</gene>
<dbReference type="PANTHER" id="PTHR37423">
    <property type="entry name" value="SOLUBLE LYTIC MUREIN TRANSGLYCOSYLASE-RELATED"/>
    <property type="match status" value="1"/>
</dbReference>
<evidence type="ECO:0000313" key="4">
    <source>
        <dbReference type="EMBL" id="GEO96553.1"/>
    </source>
</evidence>
<evidence type="ECO:0000259" key="3">
    <source>
        <dbReference type="Pfam" id="PF01464"/>
    </source>
</evidence>
<dbReference type="SUPFAM" id="SSF53955">
    <property type="entry name" value="Lysozyme-like"/>
    <property type="match status" value="1"/>
</dbReference>
<dbReference type="EMBL" id="BJZS01000090">
    <property type="protein sequence ID" value="GEO96553.1"/>
    <property type="molecule type" value="Genomic_DNA"/>
</dbReference>
<dbReference type="Gene3D" id="1.10.530.10">
    <property type="match status" value="1"/>
</dbReference>
<feature type="region of interest" description="Disordered" evidence="1">
    <location>
        <begin position="1"/>
        <end position="21"/>
    </location>
</feature>
<comment type="caution">
    <text evidence="4">The sequence shown here is derived from an EMBL/GenBank/DDBJ whole genome shotgun (WGS) entry which is preliminary data.</text>
</comment>
<feature type="region of interest" description="Disordered" evidence="1">
    <location>
        <begin position="47"/>
        <end position="68"/>
    </location>
</feature>
<dbReference type="InterPro" id="IPR008258">
    <property type="entry name" value="Transglycosylase_SLT_dom_1"/>
</dbReference>
<evidence type="ECO:0000256" key="1">
    <source>
        <dbReference type="SAM" id="MobiDB-lite"/>
    </source>
</evidence>
<dbReference type="CDD" id="cd00254">
    <property type="entry name" value="LT-like"/>
    <property type="match status" value="1"/>
</dbReference>
<keyword evidence="5" id="KW-1185">Reference proteome</keyword>
<dbReference type="AlphaFoldDB" id="A0A512IFR8"/>
<evidence type="ECO:0000256" key="2">
    <source>
        <dbReference type="SAM" id="Phobius"/>
    </source>
</evidence>
<dbReference type="Proteomes" id="UP000321103">
    <property type="component" value="Unassembled WGS sequence"/>
</dbReference>
<protein>
    <recommendedName>
        <fullName evidence="3">Transglycosylase SLT domain-containing protein</fullName>
    </recommendedName>
</protein>
<organism evidence="4 5">
    <name type="scientific">Kocuria turfanensis</name>
    <dbReference type="NCBI Taxonomy" id="388357"/>
    <lineage>
        <taxon>Bacteria</taxon>
        <taxon>Bacillati</taxon>
        <taxon>Actinomycetota</taxon>
        <taxon>Actinomycetes</taxon>
        <taxon>Micrococcales</taxon>
        <taxon>Micrococcaceae</taxon>
        <taxon>Kocuria</taxon>
    </lineage>
</organism>
<name>A0A512IFR8_9MICC</name>
<feature type="compositionally biased region" description="Basic and acidic residues" evidence="1">
    <location>
        <begin position="9"/>
        <end position="21"/>
    </location>
</feature>
<feature type="domain" description="Transglycosylase SLT" evidence="3">
    <location>
        <begin position="76"/>
        <end position="178"/>
    </location>
</feature>
<dbReference type="PANTHER" id="PTHR37423:SF2">
    <property type="entry name" value="MEMBRANE-BOUND LYTIC MUREIN TRANSGLYCOSYLASE C"/>
    <property type="match status" value="1"/>
</dbReference>
<dbReference type="Pfam" id="PF01464">
    <property type="entry name" value="SLT"/>
    <property type="match status" value="1"/>
</dbReference>
<keyword evidence="2" id="KW-0812">Transmembrane</keyword>
<accession>A0A512IFR8</accession>
<sequence length="208" mass="22120">MSTTVLRPARPDAEQPEERPARSSSWFLLASVLLLLIGTGGLIHANTSDRGPGAPGTGAPSRTAPVPEPWGEDVLAAAELSGLPPQIVAAQLDVESRWDPRAVSPAGARGLAQFMPRTWARYGRGDPFDPRDAIRAQGRYLKDLRRMVGGLEPATAEEEIDLVLAAYNAGPTAVLRHGGIPPFAETRGYVTRIRELADTTYAGVCACG</sequence>
<dbReference type="RefSeq" id="WP_062736266.1">
    <property type="nucleotide sequence ID" value="NZ_BJZS01000090.1"/>
</dbReference>
<dbReference type="InterPro" id="IPR023346">
    <property type="entry name" value="Lysozyme-like_dom_sf"/>
</dbReference>
<feature type="transmembrane region" description="Helical" evidence="2">
    <location>
        <begin position="26"/>
        <end position="45"/>
    </location>
</feature>